<dbReference type="FunFam" id="1.10.10.160:FF:000001">
    <property type="entry name" value="ATP-dependent DNA helicase"/>
    <property type="match status" value="1"/>
</dbReference>
<evidence type="ECO:0000259" key="13">
    <source>
        <dbReference type="PROSITE" id="PS51198"/>
    </source>
</evidence>
<comment type="similarity">
    <text evidence="1 11">Belongs to the helicase family. UvrD subfamily.</text>
</comment>
<dbReference type="GO" id="GO:0043138">
    <property type="term" value="F:3'-5' DNA helicase activity"/>
    <property type="evidence" value="ECO:0007669"/>
    <property type="project" value="UniProtKB-EC"/>
</dbReference>
<evidence type="ECO:0000259" key="14">
    <source>
        <dbReference type="PROSITE" id="PS51217"/>
    </source>
</evidence>
<dbReference type="PROSITE" id="PS51217">
    <property type="entry name" value="UVRD_HELICASE_CTER"/>
    <property type="match status" value="1"/>
</dbReference>
<protein>
    <recommendedName>
        <fullName evidence="11">ATP-dependent DNA helicase</fullName>
        <ecNumber evidence="11">5.6.2.4</ecNumber>
    </recommendedName>
</protein>
<dbReference type="GO" id="GO:0005524">
    <property type="term" value="F:ATP binding"/>
    <property type="evidence" value="ECO:0007669"/>
    <property type="project" value="UniProtKB-UniRule"/>
</dbReference>
<dbReference type="PANTHER" id="PTHR11070:SF2">
    <property type="entry name" value="ATP-DEPENDENT DNA HELICASE SRS2"/>
    <property type="match status" value="1"/>
</dbReference>
<evidence type="ECO:0000313" key="16">
    <source>
        <dbReference type="Proteomes" id="UP000032289"/>
    </source>
</evidence>
<dbReference type="Gene3D" id="1.10.10.160">
    <property type="match status" value="1"/>
</dbReference>
<keyword evidence="6 11" id="KW-0238">DNA-binding</keyword>
<accession>A0A0D1LT71</accession>
<evidence type="ECO:0000256" key="10">
    <source>
        <dbReference type="PROSITE-ProRule" id="PRU00560"/>
    </source>
</evidence>
<dbReference type="Pfam" id="PF21196">
    <property type="entry name" value="PcrA_UvrD_tudor"/>
    <property type="match status" value="1"/>
</dbReference>
<evidence type="ECO:0000256" key="12">
    <source>
        <dbReference type="SAM" id="MobiDB-lite"/>
    </source>
</evidence>
<feature type="domain" description="UvrD-like helicase C-terminal" evidence="14">
    <location>
        <begin position="287"/>
        <end position="569"/>
    </location>
</feature>
<dbReference type="GO" id="GO:0006260">
    <property type="term" value="P:DNA replication"/>
    <property type="evidence" value="ECO:0007669"/>
    <property type="project" value="InterPro"/>
</dbReference>
<evidence type="ECO:0000256" key="1">
    <source>
        <dbReference type="ARBA" id="ARBA00009922"/>
    </source>
</evidence>
<proteinExistence type="inferred from homology"/>
<evidence type="ECO:0000256" key="2">
    <source>
        <dbReference type="ARBA" id="ARBA00022741"/>
    </source>
</evidence>
<evidence type="ECO:0000256" key="6">
    <source>
        <dbReference type="ARBA" id="ARBA00023125"/>
    </source>
</evidence>
<keyword evidence="3 10" id="KW-0378">Hydrolase</keyword>
<evidence type="ECO:0000256" key="11">
    <source>
        <dbReference type="RuleBase" id="RU364053"/>
    </source>
</evidence>
<keyword evidence="5 10" id="KW-0067">ATP-binding</keyword>
<dbReference type="PATRIC" id="fig|137591.24.peg.1562"/>
<evidence type="ECO:0000256" key="8">
    <source>
        <dbReference type="ARBA" id="ARBA00034617"/>
    </source>
</evidence>
<evidence type="ECO:0000313" key="15">
    <source>
        <dbReference type="EMBL" id="KIU23180.1"/>
    </source>
</evidence>
<dbReference type="Gene3D" id="1.10.486.10">
    <property type="entry name" value="PCRA, domain 4"/>
    <property type="match status" value="1"/>
</dbReference>
<dbReference type="InterPro" id="IPR005751">
    <property type="entry name" value="ATP-dep_DNA_helicase_PcrA"/>
</dbReference>
<dbReference type="CDD" id="cd18807">
    <property type="entry name" value="SF1_C_UvrD"/>
    <property type="match status" value="1"/>
</dbReference>
<dbReference type="GO" id="GO:0003677">
    <property type="term" value="F:DNA binding"/>
    <property type="evidence" value="ECO:0007669"/>
    <property type="project" value="UniProtKB-KW"/>
</dbReference>
<evidence type="ECO:0000256" key="4">
    <source>
        <dbReference type="ARBA" id="ARBA00022806"/>
    </source>
</evidence>
<dbReference type="EC" id="5.6.2.4" evidence="11"/>
<dbReference type="GO" id="GO:0033202">
    <property type="term" value="C:DNA helicase complex"/>
    <property type="evidence" value="ECO:0007669"/>
    <property type="project" value="TreeGrafter"/>
</dbReference>
<feature type="binding site" evidence="10">
    <location>
        <begin position="27"/>
        <end position="34"/>
    </location>
    <ligand>
        <name>ATP</name>
        <dbReference type="ChEBI" id="CHEBI:30616"/>
    </ligand>
</feature>
<dbReference type="Gene3D" id="3.40.50.300">
    <property type="entry name" value="P-loop containing nucleotide triphosphate hydrolases"/>
    <property type="match status" value="2"/>
</dbReference>
<dbReference type="PANTHER" id="PTHR11070">
    <property type="entry name" value="UVRD / RECB / PCRA DNA HELICASE FAMILY MEMBER"/>
    <property type="match status" value="1"/>
</dbReference>
<dbReference type="InterPro" id="IPR013986">
    <property type="entry name" value="DExx_box_DNA_helicase_dom_sf"/>
</dbReference>
<dbReference type="GO" id="GO:0000725">
    <property type="term" value="P:recombinational repair"/>
    <property type="evidence" value="ECO:0007669"/>
    <property type="project" value="TreeGrafter"/>
</dbReference>
<gene>
    <name evidence="15" type="primary">pcrA</name>
    <name evidence="15" type="ORF">ab3b_01596</name>
</gene>
<comment type="catalytic activity">
    <reaction evidence="9 11">
        <text>ATP + H2O = ADP + phosphate + H(+)</text>
        <dbReference type="Rhea" id="RHEA:13065"/>
        <dbReference type="ChEBI" id="CHEBI:15377"/>
        <dbReference type="ChEBI" id="CHEBI:15378"/>
        <dbReference type="ChEBI" id="CHEBI:30616"/>
        <dbReference type="ChEBI" id="CHEBI:43474"/>
        <dbReference type="ChEBI" id="CHEBI:456216"/>
        <dbReference type="EC" id="5.6.2.4"/>
    </reaction>
</comment>
<dbReference type="NCBIfam" id="TIGR01073">
    <property type="entry name" value="pcrA"/>
    <property type="match status" value="1"/>
</dbReference>
<evidence type="ECO:0000256" key="5">
    <source>
        <dbReference type="ARBA" id="ARBA00022840"/>
    </source>
</evidence>
<dbReference type="SUPFAM" id="SSF52540">
    <property type="entry name" value="P-loop containing nucleoside triphosphate hydrolases"/>
    <property type="match status" value="1"/>
</dbReference>
<dbReference type="EMBL" id="JWHT01000036">
    <property type="protein sequence ID" value="KIU23180.1"/>
    <property type="molecule type" value="Genomic_DNA"/>
</dbReference>
<dbReference type="Proteomes" id="UP000032289">
    <property type="component" value="Unassembled WGS sequence"/>
</dbReference>
<dbReference type="InterPro" id="IPR014017">
    <property type="entry name" value="DNA_helicase_UvrD-like_C"/>
</dbReference>
<dbReference type="Pfam" id="PF00580">
    <property type="entry name" value="UvrD-helicase"/>
    <property type="match status" value="1"/>
</dbReference>
<dbReference type="InterPro" id="IPR000212">
    <property type="entry name" value="DNA_helicase_UvrD/REP"/>
</dbReference>
<feature type="region of interest" description="Disordered" evidence="12">
    <location>
        <begin position="679"/>
        <end position="704"/>
    </location>
</feature>
<feature type="domain" description="UvrD-like helicase ATP-binding" evidence="13">
    <location>
        <begin position="6"/>
        <end position="286"/>
    </location>
</feature>
<dbReference type="InterPro" id="IPR027417">
    <property type="entry name" value="P-loop_NTPase"/>
</dbReference>
<dbReference type="RefSeq" id="WP_043941489.1">
    <property type="nucleotide sequence ID" value="NZ_JWHT01000036.1"/>
</dbReference>
<dbReference type="FunFam" id="1.10.486.10:FF:000003">
    <property type="entry name" value="ATP-dependent DNA helicase"/>
    <property type="match status" value="1"/>
</dbReference>
<evidence type="ECO:0000256" key="3">
    <source>
        <dbReference type="ARBA" id="ARBA00022801"/>
    </source>
</evidence>
<dbReference type="CDD" id="cd17932">
    <property type="entry name" value="DEXQc_UvrD"/>
    <property type="match status" value="1"/>
</dbReference>
<keyword evidence="2 10" id="KW-0547">Nucleotide-binding</keyword>
<comment type="catalytic activity">
    <reaction evidence="8">
        <text>Couples ATP hydrolysis with the unwinding of duplex DNA by translocating in the 3'-5' direction.</text>
        <dbReference type="EC" id="5.6.2.4"/>
    </reaction>
</comment>
<evidence type="ECO:0000256" key="7">
    <source>
        <dbReference type="ARBA" id="ARBA00023235"/>
    </source>
</evidence>
<dbReference type="AlphaFoldDB" id="A0A0D1LT71"/>
<dbReference type="InterPro" id="IPR014016">
    <property type="entry name" value="UvrD-like_ATP-bd"/>
</dbReference>
<dbReference type="Pfam" id="PF13361">
    <property type="entry name" value="UvrD_C"/>
    <property type="match status" value="1"/>
</dbReference>
<keyword evidence="7" id="KW-0413">Isomerase</keyword>
<name>A0A0D1LT71_9LACO</name>
<sequence>MSSLLDGMNDKQAEAVMTTEGPLLIMAGAGSGKTRVLTHRVAHLIKDLNVMPWRILAITFTNKAAREMKERIGQLVDAEDADAVWVSTFHALAVRILRRDIDKLGYKKDFSIIDAGAQRTLVKRILKDLNVDIEKYDPRSVLGAISNAKNAMEKPATYTEKANGPFEEIVAKAYTEYQHQLAIAQSVDFDDLIMLTIELLHQEPEVLEFYQEKFLYVHVDEYQDTNDAQYELVTLLSVKHCNLAVVGDSDQSIYGWRGANMQIILNFNKDYKDAKTVMLEQNYRSTQTILDAANAVIEHNNERIAKNLWTDNGMGDKITYYRGQSDKDEALYVIAQIRDGVQNQERNYPDFAVLYRTNAQSRGIEEALVKANMPYTMVGGSKFYERKEIRDVLAYLALVTNPADNESFLRVVNEPKRGIGNTSIEKLRAFALQNDWPLLDAATNAVMIPGLTTRAANQLTQFAELISTLRQQTTFDLSITDLTRQILDRTGYEEQFKTSPTPENQGRLENLAEFLSVTEEFDKKYEPTEESISKYVDFLGELALVSDLDSVDEDTDNQVTLMTLHAAKGLEFPVVFLVGMEENLFPLSRAAADDAQLEEERRLAYVGITRAKEKLFITNAYSRLLYGRTTSNIPSRFIDEISPELIMQPAGQQLSATANRDGALPFARRTQQATATTFAGRQRQAAQSGTPFRTTSTVTSATPGTGADKKAWTIGDAVSHKKWGVGHVVKVSGTGEDQELDIAFPDQGIKRLLAAFAPIQKVE</sequence>
<evidence type="ECO:0000256" key="9">
    <source>
        <dbReference type="ARBA" id="ARBA00048988"/>
    </source>
</evidence>
<reference evidence="15 16" key="1">
    <citation type="journal article" date="2015" name="Microbiology (Mosc.)">
        <title>Genomics of the Weissella cibaria species with an examination of its metabolic traits.</title>
        <authorList>
            <person name="Lynch K.M."/>
            <person name="Lucid A."/>
            <person name="Arendt E.K."/>
            <person name="Sleator R.D."/>
            <person name="Lucey B."/>
            <person name="Coffey A."/>
        </authorList>
    </citation>
    <scope>NUCLEOTIDE SEQUENCE [LARGE SCALE GENOMIC DNA]</scope>
    <source>
        <strain evidence="15 16">AB3b</strain>
    </source>
</reference>
<dbReference type="GO" id="GO:0016887">
    <property type="term" value="F:ATP hydrolysis activity"/>
    <property type="evidence" value="ECO:0007669"/>
    <property type="project" value="RHEA"/>
</dbReference>
<dbReference type="GO" id="GO:0009314">
    <property type="term" value="P:response to radiation"/>
    <property type="evidence" value="ECO:0007669"/>
    <property type="project" value="UniProtKB-ARBA"/>
</dbReference>
<dbReference type="PROSITE" id="PS51198">
    <property type="entry name" value="UVRD_HELICASE_ATP_BIND"/>
    <property type="match status" value="1"/>
</dbReference>
<keyword evidence="4 10" id="KW-0347">Helicase</keyword>
<organism evidence="15 16">
    <name type="scientific">Weissella cibaria</name>
    <dbReference type="NCBI Taxonomy" id="137591"/>
    <lineage>
        <taxon>Bacteria</taxon>
        <taxon>Bacillati</taxon>
        <taxon>Bacillota</taxon>
        <taxon>Bacilli</taxon>
        <taxon>Lactobacillales</taxon>
        <taxon>Lactobacillaceae</taxon>
        <taxon>Weissella</taxon>
    </lineage>
</organism>
<dbReference type="GO" id="GO:0005829">
    <property type="term" value="C:cytosol"/>
    <property type="evidence" value="ECO:0007669"/>
    <property type="project" value="TreeGrafter"/>
</dbReference>
<comment type="caution">
    <text evidence="15">The sequence shown here is derived from an EMBL/GenBank/DDBJ whole genome shotgun (WGS) entry which is preliminary data.</text>
</comment>